<evidence type="ECO:0000256" key="2">
    <source>
        <dbReference type="ARBA" id="ARBA00023158"/>
    </source>
</evidence>
<comment type="caution">
    <text evidence="8">The sequence shown here is derived from an EMBL/GenBank/DDBJ whole genome shotgun (WGS) entry which is preliminary data.</text>
</comment>
<dbReference type="Pfam" id="PF03470">
    <property type="entry name" value="zf-XS"/>
    <property type="match status" value="1"/>
</dbReference>
<dbReference type="InterPro" id="IPR005380">
    <property type="entry name" value="XS_domain"/>
</dbReference>
<feature type="compositionally biased region" description="Basic and acidic residues" evidence="5">
    <location>
        <begin position="109"/>
        <end position="119"/>
    </location>
</feature>
<gene>
    <name evidence="8" type="primary">SGS3_3</name>
    <name evidence="8" type="ORF">HAX54_030833</name>
</gene>
<dbReference type="EMBL" id="JACEIK010003874">
    <property type="protein sequence ID" value="MCD9643384.1"/>
    <property type="molecule type" value="Genomic_DNA"/>
</dbReference>
<dbReference type="Proteomes" id="UP000823775">
    <property type="component" value="Unassembled WGS sequence"/>
</dbReference>
<dbReference type="InterPro" id="IPR044287">
    <property type="entry name" value="SGS3"/>
</dbReference>
<reference evidence="8 9" key="1">
    <citation type="journal article" date="2021" name="BMC Genomics">
        <title>Datura genome reveals duplications of psychoactive alkaloid biosynthetic genes and high mutation rate following tissue culture.</title>
        <authorList>
            <person name="Rajewski A."/>
            <person name="Carter-House D."/>
            <person name="Stajich J."/>
            <person name="Litt A."/>
        </authorList>
    </citation>
    <scope>NUCLEOTIDE SEQUENCE [LARGE SCALE GENOMIC DNA]</scope>
    <source>
        <strain evidence="8">AR-01</strain>
    </source>
</reference>
<dbReference type="Pfam" id="PF03468">
    <property type="entry name" value="XS"/>
    <property type="match status" value="1"/>
</dbReference>
<feature type="compositionally biased region" description="Acidic residues" evidence="5">
    <location>
        <begin position="132"/>
        <end position="141"/>
    </location>
</feature>
<evidence type="ECO:0000313" key="8">
    <source>
        <dbReference type="EMBL" id="MCD9643384.1"/>
    </source>
</evidence>
<feature type="compositionally biased region" description="Polar residues" evidence="5">
    <location>
        <begin position="70"/>
        <end position="86"/>
    </location>
</feature>
<dbReference type="Gene3D" id="3.30.70.2890">
    <property type="entry name" value="XS domain"/>
    <property type="match status" value="1"/>
</dbReference>
<feature type="domain" description="Zinc finger-XS" evidence="7">
    <location>
        <begin position="188"/>
        <end position="226"/>
    </location>
</feature>
<keyword evidence="9" id="KW-1185">Reference proteome</keyword>
<evidence type="ECO:0000256" key="5">
    <source>
        <dbReference type="SAM" id="MobiDB-lite"/>
    </source>
</evidence>
<evidence type="ECO:0000256" key="3">
    <source>
        <dbReference type="ARBA" id="ARBA00024022"/>
    </source>
</evidence>
<feature type="domain" description="XS" evidence="6">
    <location>
        <begin position="257"/>
        <end position="372"/>
    </location>
</feature>
<feature type="region of interest" description="Disordered" evidence="5">
    <location>
        <begin position="54"/>
        <end position="141"/>
    </location>
</feature>
<dbReference type="InterPro" id="IPR038588">
    <property type="entry name" value="XS_domain_sf"/>
</dbReference>
<evidence type="ECO:0000256" key="4">
    <source>
        <dbReference type="SAM" id="Coils"/>
    </source>
</evidence>
<evidence type="ECO:0000259" key="7">
    <source>
        <dbReference type="Pfam" id="PF03470"/>
    </source>
</evidence>
<evidence type="ECO:0000259" key="6">
    <source>
        <dbReference type="Pfam" id="PF03468"/>
    </source>
</evidence>
<evidence type="ECO:0000313" key="9">
    <source>
        <dbReference type="Proteomes" id="UP000823775"/>
    </source>
</evidence>
<evidence type="ECO:0000256" key="1">
    <source>
        <dbReference type="ARBA" id="ARBA00023054"/>
    </source>
</evidence>
<keyword evidence="1 4" id="KW-0175">Coiled coil</keyword>
<comment type="similarity">
    <text evidence="3">Belongs to the SGS3 family.</text>
</comment>
<organism evidence="8 9">
    <name type="scientific">Datura stramonium</name>
    <name type="common">Jimsonweed</name>
    <name type="synonym">Common thornapple</name>
    <dbReference type="NCBI Taxonomy" id="4076"/>
    <lineage>
        <taxon>Eukaryota</taxon>
        <taxon>Viridiplantae</taxon>
        <taxon>Streptophyta</taxon>
        <taxon>Embryophyta</taxon>
        <taxon>Tracheophyta</taxon>
        <taxon>Spermatophyta</taxon>
        <taxon>Magnoliopsida</taxon>
        <taxon>eudicotyledons</taxon>
        <taxon>Gunneridae</taxon>
        <taxon>Pentapetalae</taxon>
        <taxon>asterids</taxon>
        <taxon>lamiids</taxon>
        <taxon>Solanales</taxon>
        <taxon>Solanaceae</taxon>
        <taxon>Solanoideae</taxon>
        <taxon>Datureae</taxon>
        <taxon>Datura</taxon>
    </lineage>
</organism>
<dbReference type="PANTHER" id="PTHR46602:SF1">
    <property type="entry name" value="PROTEIN SUPPRESSOR OF GENE SILENCING 3"/>
    <property type="match status" value="1"/>
</dbReference>
<feature type="coiled-coil region" evidence="4">
    <location>
        <begin position="534"/>
        <end position="568"/>
    </location>
</feature>
<dbReference type="PANTHER" id="PTHR46602">
    <property type="entry name" value="PROTEIN SUPPRESSOR OF GENE SILENCING 3"/>
    <property type="match status" value="1"/>
</dbReference>
<keyword evidence="2" id="KW-0943">RNA-mediated gene silencing</keyword>
<protein>
    <submittedName>
        <fullName evidence="8">Protein suppressor of gene silencing</fullName>
    </submittedName>
</protein>
<accession>A0ABS8V9H0</accession>
<proteinExistence type="inferred from homology"/>
<sequence>MSFNSNRRVGKPSNKSVMQKTISKTIGVDEINAAVGDLGFNSDQSDEWFVCSRKSKNKGKSNSSGKKQLIPQNPISESWGNKNSTWGHPDVIQKLGLRNNVGSSNSPVTHDDDVKARESDGEDTELNFPHDDSDEDEIQSDEDFDDQADVKEMSYEARKQSPWFKKFFDFLDKLIVTKIDDPERQWHCPACKGSPGEIVCFSGLHSLLSHTKTKGGSRIKLHRELAQLLEEELHQRGSTVVARGEVNARWEDAKFQDKLIMWPPMVIIMNTMLEKDVNDKWIGMGNQELRDYFSSCTTLKAARSSYGPRGHRGISVLIFEATAVGYMDALLLNEQFSEQGRGRDAWERNPVHFYPGGIRKLYGYLAEKRDMENFNRHSYGKSRLKFEMKSYNETVWNPVMQMSENNQQVAWFKKQVAMNQKKSEALEEILALVSEKHRQTLEENKVVRLKTKMHYEENKEETEYQEQFFKDQLKMIFDARAAKENKCKKIQQEQREMFKLPFADASSTIDDYRVRAEKAANCIKLRDKDMKEFVEERTNLIRAYEERKHKLREEKSALEKQFDLELAKLTENYFQKHYEQV</sequence>
<name>A0ABS8V9H0_DATST</name>
<dbReference type="InterPro" id="IPR005381">
    <property type="entry name" value="Znf-XS_domain"/>
</dbReference>